<name>A0A9D1FJJ0_9BACT</name>
<dbReference type="PROSITE" id="PS51918">
    <property type="entry name" value="RADICAL_SAM"/>
    <property type="match status" value="1"/>
</dbReference>
<dbReference type="Proteomes" id="UP000886865">
    <property type="component" value="Unassembled WGS sequence"/>
</dbReference>
<comment type="caution">
    <text evidence="8">The sequence shown here is derived from an EMBL/GenBank/DDBJ whole genome shotgun (WGS) entry which is preliminary data.</text>
</comment>
<dbReference type="Pfam" id="PF04055">
    <property type="entry name" value="Radical_SAM"/>
    <property type="match status" value="1"/>
</dbReference>
<dbReference type="InterPro" id="IPR034457">
    <property type="entry name" value="Organic_radical-activating"/>
</dbReference>
<dbReference type="GO" id="GO:0005737">
    <property type="term" value="C:cytoplasm"/>
    <property type="evidence" value="ECO:0007669"/>
    <property type="project" value="UniProtKB-SubCell"/>
</dbReference>
<keyword evidence="8" id="KW-0670">Pyruvate</keyword>
<reference evidence="8" key="1">
    <citation type="submission" date="2020-10" db="EMBL/GenBank/DDBJ databases">
        <authorList>
            <person name="Gilroy R."/>
        </authorList>
    </citation>
    <scope>NUCLEOTIDE SEQUENCE</scope>
    <source>
        <strain evidence="8">CHK152-2871</strain>
    </source>
</reference>
<evidence type="ECO:0000313" key="8">
    <source>
        <dbReference type="EMBL" id="HIS74355.1"/>
    </source>
</evidence>
<feature type="domain" description="Radical SAM core" evidence="7">
    <location>
        <begin position="17"/>
        <end position="243"/>
    </location>
</feature>
<dbReference type="SUPFAM" id="SSF102114">
    <property type="entry name" value="Radical SAM enzymes"/>
    <property type="match status" value="1"/>
</dbReference>
<dbReference type="EMBL" id="DVJQ01000042">
    <property type="protein sequence ID" value="HIS74355.1"/>
    <property type="molecule type" value="Genomic_DNA"/>
</dbReference>
<comment type="catalytic activity">
    <reaction evidence="6">
        <text>glycyl-[formate C-acetyltransferase] + reduced [flavodoxin] + S-adenosyl-L-methionine = glycin-2-yl radical-[formate C-acetyltransferase] + semiquinone [flavodoxin] + 5'-deoxyadenosine + L-methionine + H(+)</text>
        <dbReference type="Rhea" id="RHEA:19225"/>
        <dbReference type="Rhea" id="RHEA-COMP:10622"/>
        <dbReference type="Rhea" id="RHEA-COMP:12190"/>
        <dbReference type="Rhea" id="RHEA-COMP:12191"/>
        <dbReference type="Rhea" id="RHEA-COMP:14480"/>
        <dbReference type="ChEBI" id="CHEBI:15378"/>
        <dbReference type="ChEBI" id="CHEBI:17319"/>
        <dbReference type="ChEBI" id="CHEBI:29947"/>
        <dbReference type="ChEBI" id="CHEBI:32722"/>
        <dbReference type="ChEBI" id="CHEBI:57618"/>
        <dbReference type="ChEBI" id="CHEBI:57844"/>
        <dbReference type="ChEBI" id="CHEBI:59789"/>
        <dbReference type="ChEBI" id="CHEBI:140311"/>
        <dbReference type="EC" id="1.97.1.4"/>
    </reaction>
</comment>
<protein>
    <recommendedName>
        <fullName evidence="6">Pyruvate formate-lyase-activating enzyme</fullName>
        <ecNumber evidence="6">1.97.1.4</ecNumber>
    </recommendedName>
</protein>
<dbReference type="InterPro" id="IPR012838">
    <property type="entry name" value="PFL1_activating"/>
</dbReference>
<dbReference type="PANTHER" id="PTHR30352">
    <property type="entry name" value="PYRUVATE FORMATE-LYASE-ACTIVATING ENZYME"/>
    <property type="match status" value="1"/>
</dbReference>
<dbReference type="NCBIfam" id="TIGR02493">
    <property type="entry name" value="PFLA"/>
    <property type="match status" value="1"/>
</dbReference>
<evidence type="ECO:0000259" key="7">
    <source>
        <dbReference type="PROSITE" id="PS51918"/>
    </source>
</evidence>
<accession>A0A9D1FJJ0</accession>
<dbReference type="InterPro" id="IPR013785">
    <property type="entry name" value="Aldolase_TIM"/>
</dbReference>
<dbReference type="AlphaFoldDB" id="A0A9D1FJJ0"/>
<dbReference type="Gene3D" id="3.20.20.70">
    <property type="entry name" value="Aldolase class I"/>
    <property type="match status" value="1"/>
</dbReference>
<keyword evidence="5 6" id="KW-0411">Iron-sulfur</keyword>
<comment type="subcellular location">
    <subcellularLocation>
        <location evidence="6">Cytoplasm</location>
    </subcellularLocation>
</comment>
<evidence type="ECO:0000256" key="6">
    <source>
        <dbReference type="RuleBase" id="RU362053"/>
    </source>
</evidence>
<evidence type="ECO:0000313" key="9">
    <source>
        <dbReference type="Proteomes" id="UP000886865"/>
    </source>
</evidence>
<comment type="similarity">
    <text evidence="6">Belongs to the organic radical-activating enzymes family.</text>
</comment>
<gene>
    <name evidence="8" type="primary">pflA</name>
    <name evidence="8" type="ORF">IAA86_04980</name>
</gene>
<organism evidence="8 9">
    <name type="scientific">Candidatus Galligastranaerophilus intestinavium</name>
    <dbReference type="NCBI Taxonomy" id="2840836"/>
    <lineage>
        <taxon>Bacteria</taxon>
        <taxon>Candidatus Galligastranaerophilus</taxon>
    </lineage>
</organism>
<evidence type="ECO:0000256" key="4">
    <source>
        <dbReference type="ARBA" id="ARBA00023004"/>
    </source>
</evidence>
<evidence type="ECO:0000256" key="2">
    <source>
        <dbReference type="ARBA" id="ARBA00022691"/>
    </source>
</evidence>
<proteinExistence type="inferred from homology"/>
<keyword evidence="2 6" id="KW-0949">S-adenosyl-L-methionine</keyword>
<keyword evidence="4 6" id="KW-0408">Iron</keyword>
<sequence>MTDKLGYIHSVLTGGTLDGPGVRYVIFMQMCPFRCLYCHNPDTWFKNSLGAKTVDSVYNDILKYKDFFNFSGGGVTLSGGEPLLQAGFVLSLFKKLKEIKIHTCLDTCGYVDLSDDIKNAITLCDLVMLDIKHLDSQMHLKLTGKDNKKVLDFLDYLYSINKKTRIRQVLVPSFTTDEKYIDKLIEFLDKYRAIIEKVELLPYHKMGIEKWQKLGLEYKLDVDEPKKELVQGIRNKFVKYGFEVI</sequence>
<dbReference type="InterPro" id="IPR007197">
    <property type="entry name" value="rSAM"/>
</dbReference>
<evidence type="ECO:0000256" key="5">
    <source>
        <dbReference type="ARBA" id="ARBA00023014"/>
    </source>
</evidence>
<dbReference type="GO" id="GO:0051539">
    <property type="term" value="F:4 iron, 4 sulfur cluster binding"/>
    <property type="evidence" value="ECO:0007669"/>
    <property type="project" value="UniProtKB-UniRule"/>
</dbReference>
<evidence type="ECO:0000256" key="1">
    <source>
        <dbReference type="ARBA" id="ARBA00022485"/>
    </source>
</evidence>
<keyword evidence="1 6" id="KW-0004">4Fe-4S</keyword>
<dbReference type="EC" id="1.97.1.4" evidence="6"/>
<evidence type="ECO:0000256" key="3">
    <source>
        <dbReference type="ARBA" id="ARBA00022723"/>
    </source>
</evidence>
<keyword evidence="3 6" id="KW-0479">Metal-binding</keyword>
<dbReference type="GO" id="GO:0043365">
    <property type="term" value="F:[formate-C-acetyltransferase]-activating enzyme activity"/>
    <property type="evidence" value="ECO:0007669"/>
    <property type="project" value="UniProtKB-UniRule"/>
</dbReference>
<dbReference type="SFLD" id="SFLDS00029">
    <property type="entry name" value="Radical_SAM"/>
    <property type="match status" value="1"/>
</dbReference>
<dbReference type="GO" id="GO:0016829">
    <property type="term" value="F:lyase activity"/>
    <property type="evidence" value="ECO:0007669"/>
    <property type="project" value="UniProtKB-KW"/>
</dbReference>
<dbReference type="CDD" id="cd01335">
    <property type="entry name" value="Radical_SAM"/>
    <property type="match status" value="1"/>
</dbReference>
<keyword evidence="8" id="KW-0456">Lyase</keyword>
<comment type="function">
    <text evidence="6">Activation of pyruvate formate-lyase under anaerobic conditions by generation of an organic free radical, using S-adenosylmethionine and reduced flavodoxin as cosubstrates to produce 5'-deoxy-adenosine.</text>
</comment>
<keyword evidence="6 8" id="KW-0560">Oxidoreductase</keyword>
<dbReference type="InterPro" id="IPR058240">
    <property type="entry name" value="rSAM_sf"/>
</dbReference>
<dbReference type="InterPro" id="IPR012839">
    <property type="entry name" value="Organic_radical_activase"/>
</dbReference>
<dbReference type="PIRSF" id="PIRSF000371">
    <property type="entry name" value="PFL_act_enz"/>
    <property type="match status" value="1"/>
</dbReference>
<dbReference type="SFLD" id="SFLDG01066">
    <property type="entry name" value="organic_radical-activating_enz"/>
    <property type="match status" value="1"/>
</dbReference>
<dbReference type="PANTHER" id="PTHR30352:SF5">
    <property type="entry name" value="PYRUVATE FORMATE-LYASE 1-ACTIVATING ENZYME"/>
    <property type="match status" value="1"/>
</dbReference>
<comment type="cofactor">
    <cofactor evidence="6">
        <name>[4Fe-4S] cluster</name>
        <dbReference type="ChEBI" id="CHEBI:49883"/>
    </cofactor>
    <text evidence="6">Binds 1 [4Fe-4S] cluster. The cluster is coordinated with 3 cysteines and an exchangeable S-adenosyl-L-methionine.</text>
</comment>
<dbReference type="GO" id="GO:0046872">
    <property type="term" value="F:metal ion binding"/>
    <property type="evidence" value="ECO:0007669"/>
    <property type="project" value="UniProtKB-UniRule"/>
</dbReference>
<reference evidence="8" key="2">
    <citation type="journal article" date="2021" name="PeerJ">
        <title>Extensive microbial diversity within the chicken gut microbiome revealed by metagenomics and culture.</title>
        <authorList>
            <person name="Gilroy R."/>
            <person name="Ravi A."/>
            <person name="Getino M."/>
            <person name="Pursley I."/>
            <person name="Horton D.L."/>
            <person name="Alikhan N.F."/>
            <person name="Baker D."/>
            <person name="Gharbi K."/>
            <person name="Hall N."/>
            <person name="Watson M."/>
            <person name="Adriaenssens E.M."/>
            <person name="Foster-Nyarko E."/>
            <person name="Jarju S."/>
            <person name="Secka A."/>
            <person name="Antonio M."/>
            <person name="Oren A."/>
            <person name="Chaudhuri R.R."/>
            <person name="La Ragione R."/>
            <person name="Hildebrand F."/>
            <person name="Pallen M.J."/>
        </authorList>
    </citation>
    <scope>NUCLEOTIDE SEQUENCE</scope>
    <source>
        <strain evidence="8">CHK152-2871</strain>
    </source>
</reference>
<keyword evidence="6" id="KW-0963">Cytoplasm</keyword>